<reference evidence="2" key="1">
    <citation type="submission" date="2012-11" db="EMBL/GenBank/DDBJ databases">
        <authorList>
            <person name="Singh A."/>
            <person name="Pinnaka A.K."/>
            <person name="Vaidya B."/>
        </authorList>
    </citation>
    <scope>NUCLEOTIDE SEQUENCE [LARGE SCALE GENOMIC DNA]</scope>
    <source>
        <strain evidence="2">AK23</strain>
    </source>
</reference>
<dbReference type="OrthoDB" id="6118580at2"/>
<dbReference type="Proteomes" id="UP000019464">
    <property type="component" value="Unassembled WGS sequence"/>
</dbReference>
<dbReference type="RefSeq" id="WP_036509665.1">
    <property type="nucleotide sequence ID" value="NZ_AONB01000006.1"/>
</dbReference>
<dbReference type="EMBL" id="AONB01000006">
    <property type="protein sequence ID" value="EXJ11405.1"/>
    <property type="molecule type" value="Genomic_DNA"/>
</dbReference>
<sequence>MCAGQQEAPERLAESARQTAEMVVKRSNAAYCERLQCVLQPAEAWLNHKWRAIEPQALDLVSGIELLLVLRLSSQGGVRYSSKAYVRFNG</sequence>
<protein>
    <submittedName>
        <fullName evidence="1">Uncharacterized protein</fullName>
    </submittedName>
</protein>
<reference evidence="1 2" key="2">
    <citation type="journal article" date="2015" name="Syst. Appl. Microbiol.">
        <title>Nitrincola nitratireducens sp. nov. isolated from a haloalkaline crater lake.</title>
        <authorList>
            <person name="Singh A."/>
            <person name="Vaidya B."/>
            <person name="Tanuku N.R."/>
            <person name="Pinnaka A.K."/>
        </authorList>
    </citation>
    <scope>NUCLEOTIDE SEQUENCE [LARGE SCALE GENOMIC DNA]</scope>
    <source>
        <strain evidence="1 2">AK23</strain>
    </source>
</reference>
<proteinExistence type="predicted"/>
<accession>W9VLJ7</accession>
<organism evidence="1 2">
    <name type="scientific">Nitrincola nitratireducens</name>
    <dbReference type="NCBI Taxonomy" id="1229521"/>
    <lineage>
        <taxon>Bacteria</taxon>
        <taxon>Pseudomonadati</taxon>
        <taxon>Pseudomonadota</taxon>
        <taxon>Gammaproteobacteria</taxon>
        <taxon>Oceanospirillales</taxon>
        <taxon>Oceanospirillaceae</taxon>
        <taxon>Nitrincola</taxon>
    </lineage>
</organism>
<comment type="caution">
    <text evidence="1">The sequence shown here is derived from an EMBL/GenBank/DDBJ whole genome shotgun (WGS) entry which is preliminary data.</text>
</comment>
<evidence type="ECO:0000313" key="1">
    <source>
        <dbReference type="EMBL" id="EXJ11405.1"/>
    </source>
</evidence>
<dbReference type="AlphaFoldDB" id="W9VLJ7"/>
<evidence type="ECO:0000313" key="2">
    <source>
        <dbReference type="Proteomes" id="UP000019464"/>
    </source>
</evidence>
<keyword evidence="2" id="KW-1185">Reference proteome</keyword>
<gene>
    <name evidence="1" type="ORF">D791_01537</name>
</gene>
<name>W9VLJ7_9GAMM</name>